<feature type="transmembrane region" description="Helical" evidence="1">
    <location>
        <begin position="186"/>
        <end position="208"/>
    </location>
</feature>
<keyword evidence="1" id="KW-0812">Transmembrane</keyword>
<keyword evidence="3" id="KW-1185">Reference proteome</keyword>
<keyword evidence="1" id="KW-0472">Membrane</keyword>
<protein>
    <recommendedName>
        <fullName evidence="4">DUF3667 domain-containing protein</fullName>
    </recommendedName>
</protein>
<feature type="transmembrane region" description="Helical" evidence="1">
    <location>
        <begin position="157"/>
        <end position="180"/>
    </location>
</feature>
<accession>A0A841EQU8</accession>
<gene>
    <name evidence="2" type="ORF">HNP25_001292</name>
</gene>
<reference evidence="2 3" key="1">
    <citation type="submission" date="2020-08" db="EMBL/GenBank/DDBJ databases">
        <title>Functional genomics of gut bacteria from endangered species of beetles.</title>
        <authorList>
            <person name="Carlos-Shanley C."/>
        </authorList>
    </citation>
    <scope>NUCLEOTIDE SEQUENCE [LARGE SCALE GENOMIC DNA]</scope>
    <source>
        <strain evidence="2 3">S00070</strain>
    </source>
</reference>
<organism evidence="2 3">
    <name type="scientific">Arcicella rosea</name>
    <dbReference type="NCBI Taxonomy" id="502909"/>
    <lineage>
        <taxon>Bacteria</taxon>
        <taxon>Pseudomonadati</taxon>
        <taxon>Bacteroidota</taxon>
        <taxon>Cytophagia</taxon>
        <taxon>Cytophagales</taxon>
        <taxon>Flectobacillaceae</taxon>
        <taxon>Arcicella</taxon>
    </lineage>
</organism>
<proteinExistence type="predicted"/>
<dbReference type="RefSeq" id="WP_184132062.1">
    <property type="nucleotide sequence ID" value="NZ_JACHKT010000007.1"/>
</dbReference>
<feature type="transmembrane region" description="Helical" evidence="1">
    <location>
        <begin position="80"/>
        <end position="104"/>
    </location>
</feature>
<feature type="transmembrane region" description="Helical" evidence="1">
    <location>
        <begin position="124"/>
        <end position="145"/>
    </location>
</feature>
<dbReference type="EMBL" id="JACHKT010000007">
    <property type="protein sequence ID" value="MBB6002640.1"/>
    <property type="molecule type" value="Genomic_DNA"/>
</dbReference>
<name>A0A841EQU8_9BACT</name>
<feature type="transmembrane region" description="Helical" evidence="1">
    <location>
        <begin position="220"/>
        <end position="247"/>
    </location>
</feature>
<evidence type="ECO:0008006" key="4">
    <source>
        <dbReference type="Google" id="ProtNLM"/>
    </source>
</evidence>
<evidence type="ECO:0000313" key="2">
    <source>
        <dbReference type="EMBL" id="MBB6002640.1"/>
    </source>
</evidence>
<sequence length="252" mass="28878">MTNCKNCNSHFEGNFCNECGQAADTHEINSHFLWHDIQQGLLNLDKGILFTLKELSTRPGYSIKEFIAGRRVQHFKPISFVLVVAGIYGFVIHYFDITSFFKAIPDVDTKKVVDVSKIIDWISANYALSTLILIPISSLSTYWAFKKERYNFIQHIVINAFISGFHIALRLFFFPLVLIFDRKNGLGILTIPDVIGIAYTFWVLIQLFDYLPLKSRILKIILSYIYLGLVYLLFVFLSGAVVGLLLAKLEHR</sequence>
<evidence type="ECO:0000313" key="3">
    <source>
        <dbReference type="Proteomes" id="UP000524404"/>
    </source>
</evidence>
<dbReference type="AlphaFoldDB" id="A0A841EQU8"/>
<comment type="caution">
    <text evidence="2">The sequence shown here is derived from an EMBL/GenBank/DDBJ whole genome shotgun (WGS) entry which is preliminary data.</text>
</comment>
<evidence type="ECO:0000256" key="1">
    <source>
        <dbReference type="SAM" id="Phobius"/>
    </source>
</evidence>
<dbReference type="Pfam" id="PF12412">
    <property type="entry name" value="DUF3667"/>
    <property type="match status" value="1"/>
</dbReference>
<dbReference type="InterPro" id="IPR022134">
    <property type="entry name" value="DUF3667"/>
</dbReference>
<dbReference type="Proteomes" id="UP000524404">
    <property type="component" value="Unassembled WGS sequence"/>
</dbReference>
<keyword evidence="1" id="KW-1133">Transmembrane helix</keyword>